<dbReference type="GO" id="GO:0008270">
    <property type="term" value="F:zinc ion binding"/>
    <property type="evidence" value="ECO:0007669"/>
    <property type="project" value="UniProtKB-KW"/>
</dbReference>
<dbReference type="InterPro" id="IPR053793">
    <property type="entry name" value="PB1-like"/>
</dbReference>
<evidence type="ECO:0000259" key="7">
    <source>
        <dbReference type="PROSITE" id="PS51745"/>
    </source>
</evidence>
<evidence type="ECO:0008006" key="10">
    <source>
        <dbReference type="Google" id="ProtNLM"/>
    </source>
</evidence>
<proteinExistence type="predicted"/>
<dbReference type="Proteomes" id="UP001634394">
    <property type="component" value="Unassembled WGS sequence"/>
</dbReference>
<gene>
    <name evidence="8" type="ORF">ACJMK2_010700</name>
</gene>
<evidence type="ECO:0000256" key="1">
    <source>
        <dbReference type="ARBA" id="ARBA00022723"/>
    </source>
</evidence>
<feature type="compositionally biased region" description="Polar residues" evidence="5">
    <location>
        <begin position="228"/>
        <end position="260"/>
    </location>
</feature>
<dbReference type="InterPro" id="IPR043145">
    <property type="entry name" value="Znf_ZZ_sf"/>
</dbReference>
<evidence type="ECO:0000313" key="8">
    <source>
        <dbReference type="EMBL" id="KAL3860601.1"/>
    </source>
</evidence>
<evidence type="ECO:0000259" key="6">
    <source>
        <dbReference type="PROSITE" id="PS50135"/>
    </source>
</evidence>
<dbReference type="SUPFAM" id="SSF54277">
    <property type="entry name" value="CAD &amp; PB1 domains"/>
    <property type="match status" value="1"/>
</dbReference>
<reference evidence="8 9" key="1">
    <citation type="submission" date="2024-11" db="EMBL/GenBank/DDBJ databases">
        <title>Chromosome-level genome assembly of the freshwater bivalve Anodonta woodiana.</title>
        <authorList>
            <person name="Chen X."/>
        </authorList>
    </citation>
    <scope>NUCLEOTIDE SEQUENCE [LARGE SCALE GENOMIC DNA]</scope>
    <source>
        <strain evidence="8">MN2024</strain>
        <tissue evidence="8">Gills</tissue>
    </source>
</reference>
<dbReference type="Gene3D" id="3.30.60.90">
    <property type="match status" value="1"/>
</dbReference>
<keyword evidence="9" id="KW-1185">Reference proteome</keyword>
<dbReference type="Pfam" id="PF00564">
    <property type="entry name" value="PB1"/>
    <property type="match status" value="1"/>
</dbReference>
<dbReference type="InterPro" id="IPR000433">
    <property type="entry name" value="Znf_ZZ"/>
</dbReference>
<dbReference type="PROSITE" id="PS01357">
    <property type="entry name" value="ZF_ZZ_1"/>
    <property type="match status" value="1"/>
</dbReference>
<feature type="domain" description="ZZ-type" evidence="6">
    <location>
        <begin position="103"/>
        <end position="153"/>
    </location>
</feature>
<feature type="domain" description="PB1" evidence="7">
    <location>
        <begin position="2"/>
        <end position="90"/>
    </location>
</feature>
<dbReference type="Gene3D" id="3.10.20.90">
    <property type="entry name" value="Phosphatidylinositol 3-kinase Catalytic Subunit, Chain A, domain 1"/>
    <property type="match status" value="1"/>
</dbReference>
<protein>
    <recommendedName>
        <fullName evidence="10">Sequestosome-1</fullName>
    </recommendedName>
</protein>
<dbReference type="SMART" id="SM00666">
    <property type="entry name" value="PB1"/>
    <property type="match status" value="1"/>
</dbReference>
<sequence length="321" mass="35450">MSLTVKAYLQKMNVGNQEIRRFSVPTDVTSSYDYLSRKISDIFPSLRHGRFSLFWRDPENDLVAISSDDELLEALGYVDDSLFKIYIRENQASCSSNASASVHPGVICDGCDGPIVGIRYKCLTCPDYDLCSTCEQRGLHIEHNMIKISTPLTRPSGCRDARQNVRIDVSYDTEHHGRPSGCGNRGPRNRGSCHDSGRACKRSCPRFGSRSGCREKCRQQEADKEPKPSTSGETLDSTINIETGINYKSSSETDNGTTLPANGREPMSSSNPNEDTTSDSTTPRPLKLCKQMLAMGLNNDDGWMTSILVSVIEKIGRALTS</sequence>
<organism evidence="8 9">
    <name type="scientific">Sinanodonta woodiana</name>
    <name type="common">Chinese pond mussel</name>
    <name type="synonym">Anodonta woodiana</name>
    <dbReference type="NCBI Taxonomy" id="1069815"/>
    <lineage>
        <taxon>Eukaryota</taxon>
        <taxon>Metazoa</taxon>
        <taxon>Spiralia</taxon>
        <taxon>Lophotrochozoa</taxon>
        <taxon>Mollusca</taxon>
        <taxon>Bivalvia</taxon>
        <taxon>Autobranchia</taxon>
        <taxon>Heteroconchia</taxon>
        <taxon>Palaeoheterodonta</taxon>
        <taxon>Unionida</taxon>
        <taxon>Unionoidea</taxon>
        <taxon>Unionidae</taxon>
        <taxon>Unioninae</taxon>
        <taxon>Sinanodonta</taxon>
    </lineage>
</organism>
<accession>A0ABD3VG85</accession>
<name>A0ABD3VG85_SINWO</name>
<feature type="compositionally biased region" description="Polar residues" evidence="5">
    <location>
        <begin position="267"/>
        <end position="283"/>
    </location>
</feature>
<dbReference type="FunFam" id="3.10.20.90:FF:000320">
    <property type="entry name" value="Predicted protein"/>
    <property type="match status" value="1"/>
</dbReference>
<comment type="caution">
    <text evidence="8">The sequence shown here is derived from an EMBL/GenBank/DDBJ whole genome shotgun (WGS) entry which is preliminary data.</text>
</comment>
<dbReference type="InterPro" id="IPR000270">
    <property type="entry name" value="PB1_dom"/>
</dbReference>
<dbReference type="PROSITE" id="PS51745">
    <property type="entry name" value="PB1"/>
    <property type="match status" value="1"/>
</dbReference>
<keyword evidence="1" id="KW-0479">Metal-binding</keyword>
<dbReference type="AlphaFoldDB" id="A0ABD3VG85"/>
<dbReference type="CDD" id="cd02340">
    <property type="entry name" value="ZZ_NBR1_like"/>
    <property type="match status" value="1"/>
</dbReference>
<dbReference type="PANTHER" id="PTHR15090:SF0">
    <property type="entry name" value="SEQUESTOSOME-1"/>
    <property type="match status" value="1"/>
</dbReference>
<keyword evidence="2 4" id="KW-0863">Zinc-finger</keyword>
<dbReference type="Gene3D" id="1.10.8.10">
    <property type="entry name" value="DNA helicase RuvA subunit, C-terminal domain"/>
    <property type="match status" value="1"/>
</dbReference>
<dbReference type="InterPro" id="IPR052260">
    <property type="entry name" value="Autophagy_Rcpt_SigReg"/>
</dbReference>
<dbReference type="PANTHER" id="PTHR15090">
    <property type="entry name" value="SEQUESTOSOME 1-RELATED"/>
    <property type="match status" value="1"/>
</dbReference>
<dbReference type="PROSITE" id="PS50135">
    <property type="entry name" value="ZF_ZZ_2"/>
    <property type="match status" value="1"/>
</dbReference>
<evidence type="ECO:0000313" key="9">
    <source>
        <dbReference type="Proteomes" id="UP001634394"/>
    </source>
</evidence>
<keyword evidence="3" id="KW-0862">Zinc</keyword>
<feature type="region of interest" description="Disordered" evidence="5">
    <location>
        <begin position="169"/>
        <end position="284"/>
    </location>
</feature>
<evidence type="ECO:0000256" key="5">
    <source>
        <dbReference type="SAM" id="MobiDB-lite"/>
    </source>
</evidence>
<evidence type="ECO:0000256" key="2">
    <source>
        <dbReference type="ARBA" id="ARBA00022771"/>
    </source>
</evidence>
<dbReference type="Pfam" id="PF00569">
    <property type="entry name" value="ZZ"/>
    <property type="match status" value="1"/>
</dbReference>
<dbReference type="SMART" id="SM00291">
    <property type="entry name" value="ZnF_ZZ"/>
    <property type="match status" value="1"/>
</dbReference>
<dbReference type="FunFam" id="3.30.60.90:FF:000016">
    <property type="entry name" value="Refractory to sigma P"/>
    <property type="match status" value="1"/>
</dbReference>
<evidence type="ECO:0000256" key="4">
    <source>
        <dbReference type="PROSITE-ProRule" id="PRU00228"/>
    </source>
</evidence>
<feature type="compositionally biased region" description="Basic and acidic residues" evidence="5">
    <location>
        <begin position="212"/>
        <end position="227"/>
    </location>
</feature>
<evidence type="ECO:0000256" key="3">
    <source>
        <dbReference type="ARBA" id="ARBA00022833"/>
    </source>
</evidence>
<dbReference type="SUPFAM" id="SSF57850">
    <property type="entry name" value="RING/U-box"/>
    <property type="match status" value="1"/>
</dbReference>
<dbReference type="EMBL" id="JBJQND010000012">
    <property type="protein sequence ID" value="KAL3860601.1"/>
    <property type="molecule type" value="Genomic_DNA"/>
</dbReference>